<dbReference type="InterPro" id="IPR007667">
    <property type="entry name" value="Hypoxia_induced_domain"/>
</dbReference>
<keyword evidence="6" id="KW-0445">Lipid transport</keyword>
<feature type="region of interest" description="Disordered" evidence="8">
    <location>
        <begin position="2103"/>
        <end position="2130"/>
    </location>
</feature>
<dbReference type="InterPro" id="IPR026854">
    <property type="entry name" value="VPS13_N"/>
</dbReference>
<feature type="region of interest" description="Disordered" evidence="8">
    <location>
        <begin position="2145"/>
        <end position="2165"/>
    </location>
</feature>
<keyword evidence="4 9" id="KW-0812">Transmembrane</keyword>
<evidence type="ECO:0000256" key="7">
    <source>
        <dbReference type="ARBA" id="ARBA00023136"/>
    </source>
</evidence>
<feature type="transmembrane region" description="Helical" evidence="9">
    <location>
        <begin position="3175"/>
        <end position="3194"/>
    </location>
</feature>
<keyword evidence="5 9" id="KW-1133">Transmembrane helix</keyword>
<evidence type="ECO:0000259" key="10">
    <source>
        <dbReference type="PROSITE" id="PS51503"/>
    </source>
</evidence>
<dbReference type="GO" id="GO:0045053">
    <property type="term" value="P:protein retention in Golgi apparatus"/>
    <property type="evidence" value="ECO:0007669"/>
    <property type="project" value="TreeGrafter"/>
</dbReference>
<feature type="transmembrane region" description="Helical" evidence="9">
    <location>
        <begin position="3206"/>
        <end position="3229"/>
    </location>
</feature>
<proteinExistence type="inferred from homology"/>
<dbReference type="Pfam" id="PF25037">
    <property type="entry name" value="VPS13_C"/>
    <property type="match status" value="1"/>
</dbReference>
<feature type="region of interest" description="Disordered" evidence="8">
    <location>
        <begin position="1083"/>
        <end position="1106"/>
    </location>
</feature>
<dbReference type="GO" id="GO:0006869">
    <property type="term" value="P:lipid transport"/>
    <property type="evidence" value="ECO:0007669"/>
    <property type="project" value="UniProtKB-KW"/>
</dbReference>
<dbReference type="InterPro" id="IPR056748">
    <property type="entry name" value="VPS13-like_C"/>
</dbReference>
<dbReference type="Gene3D" id="6.10.140.1320">
    <property type="match status" value="1"/>
</dbReference>
<evidence type="ECO:0000256" key="8">
    <source>
        <dbReference type="SAM" id="MobiDB-lite"/>
    </source>
</evidence>
<dbReference type="PROSITE" id="PS51503">
    <property type="entry name" value="HIG1"/>
    <property type="match status" value="1"/>
</dbReference>
<evidence type="ECO:0000256" key="3">
    <source>
        <dbReference type="ARBA" id="ARBA00022448"/>
    </source>
</evidence>
<comment type="caution">
    <text evidence="11">The sequence shown here is derived from an EMBL/GenBank/DDBJ whole genome shotgun (WGS) entry which is preliminary data.</text>
</comment>
<dbReference type="GO" id="GO:0006623">
    <property type="term" value="P:protein targeting to vacuole"/>
    <property type="evidence" value="ECO:0007669"/>
    <property type="project" value="TreeGrafter"/>
</dbReference>
<feature type="compositionally biased region" description="Low complexity" evidence="8">
    <location>
        <begin position="2106"/>
        <end position="2126"/>
    </location>
</feature>
<dbReference type="Pfam" id="PF12624">
    <property type="entry name" value="VPS13_N"/>
    <property type="match status" value="1"/>
</dbReference>
<evidence type="ECO:0000256" key="4">
    <source>
        <dbReference type="ARBA" id="ARBA00022692"/>
    </source>
</evidence>
<name>A0AAW1QX24_9CHLO</name>
<dbReference type="Pfam" id="PF25036">
    <property type="entry name" value="VPS13_VAB"/>
    <property type="match status" value="2"/>
</dbReference>
<accession>A0AAW1QX24</accession>
<comment type="subcellular location">
    <subcellularLocation>
        <location evidence="1">Mitochondrion</location>
    </subcellularLocation>
</comment>
<evidence type="ECO:0000256" key="1">
    <source>
        <dbReference type="ARBA" id="ARBA00004173"/>
    </source>
</evidence>
<sequence length="3246" mass="350084">MFEGWIADLLASYLGHFVNIKREQLRISLWQAWSTGVVLEDLEVIPEALDYLELPFQIVKGSVGRLEAQFPWSSIRNRSLVIKLQDVALIVAPRNLSDWEAASASRRAHASKQAQLAAWELHNLPGKLAGGKAGMLQDGKQQSPSLTSHLASILLDRLQLTVNGVLVCFEGLHPDAKACRAGLQLGKLKIASDLSTAAQEVLRKSAEVEDFAVFWQPEASTTQDLVASTSSQDWTMIQSSHSTAQTFESEDFLIRPCAAAVHLTIKRTSPVTAKPDQPALRLQTASCLSSFWNVRGKYAAMCPDGWRTRTGPFKPWIRRAWQFAISCTIQDLRKSPDQLQQPSRRLQRICRRYILLHKQRLALLEPLDKVPQLSKEIHDLEDMLTVSNIIVFRKLAESAAEMSRLGEEHSSVSQKRGWIAWGLSGLASFAGVSPAQAVHRELMQAPSEPDLDALYDALRFNPSDAATTSTSVLRLQSTMLTVKVEQSSLDLTGPASLFGCGWGFTVNAEYDQAGTLEALASLQQISIKSNDSEDANVLLQAKSQQGGYQQSLTRSSSWGSGSSDEQGDPVMVVKFESNLAKQTGHCLEAELQPMYLNPTQLNLPLLSGWLAHNTSQGLATLSAKTADALPDARSRLLAKARHLTPGQPWHIGLKVASFNVHLGSTARTNHALIVDHIQFNHTSPCKDKLDAFLALATSSDSTVPSDAMRQAAADLKSINSRLVIECARAETSLLQNATGRGDIRQSVAPFRIAAEMSRCPLAYDLKLPTLEIKMDSGPMQGGIALQMKIAELAVELNGLKGHDADAASISLSGRAELLQLNCQAGHQGSSAMVSLTGLRYEDASLYTSSRPHVRATFPRLARLIQVKELSACTCILPKEWQFTLTLHDITSNGFSDEPANFIARESRAVPAKAHVAMSRSPDQQRVAITLQDGSIEPLLSLPSASAVVNPETDARSDMVSGQHEQDAMIFAHIQSINSHISMKDAKASAAIMQHGLHDWSFLRPPSAAQRDEAAVNGPVITPKAQAMAMRIGSIKLRLLPRAEHQALNLTCTSLAMSHVRQASGALQGSISFAQVKLEYGLATPGAGQDQDEPIRSASPQDEFVQPLGSQLSRTLSAPLGIEADMDHYKRTKRLTRRHSRDGPASITPRVRSGLLDSSALGGLTASSSHSGSFCNIPGMIAGRDQKQGDPPWQVAGLISRRAAHPGMVRAPSRLNRWLQQLPASQEEAGHGLTAAFYGAGSSSGSIGDMTEILDPADFEEASAIEDHDEAPLEEGPGFDHALLVCIDSRQQQPARLTFNSGHPDAQQFDLGLSMDLTVFAKGAAEAIQDIAECSTALLATWRHADQGRGLTQPAPAIFAIYRPASEALLTINISDCCLELVDNMPAGLGSAMALHPSATIVVALEPSATVVRALDLSQLTCSVSGVDLDDRSKETQGQLDHGHLAALSGLSFSVKQGEGRCSITGKLEDLSIWASFHRLCPVVAAGLTAHRLHSQLRRIAIKLGWLPEYPAQEDTILTRIGASFDFEIAIQQMAVLISASESAEHAPAFEMALQQLMLQGSYDNERRQAHAKLCTCLLGNVYNISQMGWQPVIEPLVMRCTSDHGLQQPADQQEDEAASSLKHRVSISVVKPLELVASLALADCAALVQSNIQRLQHLASHPGHLSLLMLPPVQSRGPVGSAFMLSNQSGLAVTAWLTQTSKAGRTPQNSGIQIDPGRAAALPVITEAATAWHGMFVRQQAADGCLLKPNSNDAKCHSRRNRLSFLHLQLEGQQGICGPLLLETLITTHFEVALAVASSGHTRSVSMVLQTAPKRGGGCNITLHSGLQVRNDTTLMVSIRTAATSGMLTSQEVQAGQAFWLPLTLTPATDVAVLPTEHEGPVLEWSQEARLSAAAGNGDRPSVLVCPQASNPAAGLSFCAGIQKLPMPEGVCLVIGAPLVVQNTLPMPVQVLLRPDGYRNAGPTRLAIYPRRQVALYHLKLDDVDSMMVQPSGFQWCSSIKLPFGAASEREACPQSVSADVVEAVEGGRAVPIQITRQQNPVTGAYALTVSCALWVYNCTGLPIALQQLQQQEDAEMEISYKAGHMVEDDVPKRWVAPYEGTAEDPTQTQSSSGSVSDSQPSSRPSYAGLGKLLGSAVSTSQPDFRLRAGSKHRSSPLSQGMAEGMDSVPSYATPTRWPSMQGGPFFHKRHVQLQVRTSQRQAPSGRTYWSNGVQLDAVGAAAVVLVPCPSAAYGQIGPPCDGAYIMSISAKQVVGGNGALAVQLMPRYMLQNILDMPIQYKQQGTMFEHELGMGKSRAIYWSDAAKPLLLCMRVQEAGWLWSGGVSLEGPGDQFVKIRHRDRQYTKLIRVDVSVTPEGVLLAALSHEAEGFAPYRLDNCTGETLHVSQEECTDQYDILRPYSSLPYAWDEPASRHRLVVSLPGNRKLGAFSLNQVGLQTFVQLPGSQRMADPVQKVQVLVKADGPTLVLLVSALLRHWPMLAPSASGLAAADNSEWLPWSGALTATAPDLNTPATPQGMNLEVLVDIPAMGISAAFPTHEVLYAHVTGIQIRAAASNVKSTMEMCIKSLQVDNPLQAASYPVLCTAPATFSTFSAMTEVLKAASSSSTASALRLRTAYWLRRPGGVLCIERVQVLISPLAVEAEQRHLTDVAAFVRACLVPFCKHGLGNDRPPDDEPNLAILSSSHVMQPARQLKIYLEWMYISGISMTISFLPAARGPPAQGRLDRILALAGELEGGRMRLAACEMQHPLLGITALKQRIYAHYLRTALPEFIKLMGSSNLLGDPMRVVHHLGFGLYSFLMQPAAGFVSSRQQGLSAILHGLEEGVKALVSNVIIAVTNATAKATSQGRRSLAFFGLEQESHSTVTLSPQLQWHGGLQMALHSADPGLLNALLAGLVGVLAEPVRGFDEAGFVGLAKGILLGISGSITRPLVSGLEISGNVARSIRDAVMDDSAPSQRVRPPRFVTHMTPLAPYNWHEALGRCLAADVARGQFSRERFLACFQLAGLHDFVVLTHMRLLRILSSGLQAPPFLLGAVALRDILLMQRSLSQPSHVTLLILQQVLPSASLLSSLRGAQTAHTRPVMTTGVASEFLCFQSADDAVSFIDITHATQQTHQQPRSLLAESRREFAGHGWSRPSGWTSVPDKLPKCVALRKVCKMDEDILPPKKKKSPLVLAGAGVTAGVLIAGLMFFNKGNDRMSQHMMRARVIAQGVTVAIMVGTSGAWAVSSQSSSNTSGGPPDRSL</sequence>
<dbReference type="PANTHER" id="PTHR16166:SF143">
    <property type="entry name" value="PROTEIN SORTING-ASSOCIATED PROTEIN, PUTATIVE (DUF1162)-RELATED"/>
    <property type="match status" value="1"/>
</dbReference>
<evidence type="ECO:0000256" key="5">
    <source>
        <dbReference type="ARBA" id="ARBA00022989"/>
    </source>
</evidence>
<evidence type="ECO:0000256" key="6">
    <source>
        <dbReference type="ARBA" id="ARBA00023055"/>
    </source>
</evidence>
<gene>
    <name evidence="11" type="ORF">WJX74_009610</name>
</gene>
<feature type="domain" description="HIG1" evidence="10">
    <location>
        <begin position="3145"/>
        <end position="3238"/>
    </location>
</feature>
<dbReference type="Pfam" id="PF04588">
    <property type="entry name" value="HIG_1_N"/>
    <property type="match status" value="1"/>
</dbReference>
<dbReference type="InterPro" id="IPR026847">
    <property type="entry name" value="VPS13"/>
</dbReference>
<keyword evidence="12" id="KW-1185">Reference proteome</keyword>
<reference evidence="11 12" key="1">
    <citation type="journal article" date="2024" name="Nat. Commun.">
        <title>Phylogenomics reveals the evolutionary origins of lichenization in chlorophyte algae.</title>
        <authorList>
            <person name="Puginier C."/>
            <person name="Libourel C."/>
            <person name="Otte J."/>
            <person name="Skaloud P."/>
            <person name="Haon M."/>
            <person name="Grisel S."/>
            <person name="Petersen M."/>
            <person name="Berrin J.G."/>
            <person name="Delaux P.M."/>
            <person name="Dal Grande F."/>
            <person name="Keller J."/>
        </authorList>
    </citation>
    <scope>NUCLEOTIDE SEQUENCE [LARGE SCALE GENOMIC DNA]</scope>
    <source>
        <strain evidence="11 12">SAG 2145</strain>
    </source>
</reference>
<keyword evidence="7 9" id="KW-0472">Membrane</keyword>
<dbReference type="EMBL" id="JALJOS010000022">
    <property type="protein sequence ID" value="KAK9826064.1"/>
    <property type="molecule type" value="Genomic_DNA"/>
</dbReference>
<protein>
    <recommendedName>
        <fullName evidence="10">HIG1 domain-containing protein</fullName>
    </recommendedName>
</protein>
<dbReference type="Proteomes" id="UP001438707">
    <property type="component" value="Unassembled WGS sequence"/>
</dbReference>
<evidence type="ECO:0000256" key="2">
    <source>
        <dbReference type="ARBA" id="ARBA00006545"/>
    </source>
</evidence>
<dbReference type="PANTHER" id="PTHR16166">
    <property type="entry name" value="VACUOLAR PROTEIN SORTING-ASSOCIATED PROTEIN VPS13"/>
    <property type="match status" value="1"/>
</dbReference>
<evidence type="ECO:0000256" key="9">
    <source>
        <dbReference type="SAM" id="Phobius"/>
    </source>
</evidence>
<evidence type="ECO:0000313" key="11">
    <source>
        <dbReference type="EMBL" id="KAK9826064.1"/>
    </source>
</evidence>
<dbReference type="GO" id="GO:0005739">
    <property type="term" value="C:mitochondrion"/>
    <property type="evidence" value="ECO:0007669"/>
    <property type="project" value="UniProtKB-SubCell"/>
</dbReference>
<organism evidence="11 12">
    <name type="scientific">Apatococcus lobatus</name>
    <dbReference type="NCBI Taxonomy" id="904363"/>
    <lineage>
        <taxon>Eukaryota</taxon>
        <taxon>Viridiplantae</taxon>
        <taxon>Chlorophyta</taxon>
        <taxon>core chlorophytes</taxon>
        <taxon>Trebouxiophyceae</taxon>
        <taxon>Chlorellales</taxon>
        <taxon>Chlorellaceae</taxon>
        <taxon>Apatococcus</taxon>
    </lineage>
</organism>
<comment type="similarity">
    <text evidence="2">Belongs to the VPS13 family.</text>
</comment>
<keyword evidence="3" id="KW-0813">Transport</keyword>
<dbReference type="InterPro" id="IPR009543">
    <property type="entry name" value="VPS13_VAB"/>
</dbReference>
<evidence type="ECO:0000313" key="12">
    <source>
        <dbReference type="Proteomes" id="UP001438707"/>
    </source>
</evidence>